<evidence type="ECO:0008006" key="13">
    <source>
        <dbReference type="Google" id="ProtNLM"/>
    </source>
</evidence>
<comment type="caution">
    <text evidence="11">The sequence shown here is derived from an EMBL/GenBank/DDBJ whole genome shotgun (WGS) entry which is preliminary data.</text>
</comment>
<dbReference type="PROSITE" id="PS51322">
    <property type="entry name" value="UEV"/>
    <property type="match status" value="1"/>
</dbReference>
<accession>A0A4V3SFP1</accession>
<dbReference type="AlphaFoldDB" id="A0A4V3SFP1"/>
<dbReference type="GO" id="GO:0008333">
    <property type="term" value="P:endosome to lysosome transport"/>
    <property type="evidence" value="ECO:0007669"/>
    <property type="project" value="TreeGrafter"/>
</dbReference>
<dbReference type="EMBL" id="SJOL01006198">
    <property type="protein sequence ID" value="TGZ69164.1"/>
    <property type="molecule type" value="Genomic_DNA"/>
</dbReference>
<dbReference type="PANTHER" id="PTHR23306">
    <property type="entry name" value="TUMOR SUSCEPTIBILITY GENE 101 PROTEIN-RELATED"/>
    <property type="match status" value="1"/>
</dbReference>
<evidence type="ECO:0000256" key="2">
    <source>
        <dbReference type="ARBA" id="ARBA00009594"/>
    </source>
</evidence>
<dbReference type="Proteomes" id="UP000308267">
    <property type="component" value="Unassembled WGS sequence"/>
</dbReference>
<dbReference type="OrthoDB" id="306304at2759"/>
<dbReference type="CDD" id="cd11685">
    <property type="entry name" value="UEV_TSG101-like"/>
    <property type="match status" value="1"/>
</dbReference>
<dbReference type="InterPro" id="IPR052070">
    <property type="entry name" value="ESCRT-I_UEV_domain"/>
</dbReference>
<feature type="coiled-coil region" evidence="8">
    <location>
        <begin position="296"/>
        <end position="347"/>
    </location>
</feature>
<keyword evidence="6 8" id="KW-0175">Coiled coil</keyword>
<dbReference type="PROSITE" id="PS51312">
    <property type="entry name" value="SB"/>
    <property type="match status" value="1"/>
</dbReference>
<evidence type="ECO:0000259" key="9">
    <source>
        <dbReference type="PROSITE" id="PS51312"/>
    </source>
</evidence>
<evidence type="ECO:0000256" key="1">
    <source>
        <dbReference type="ARBA" id="ARBA00004177"/>
    </source>
</evidence>
<proteinExistence type="inferred from homology"/>
<dbReference type="PANTHER" id="PTHR23306:SF3">
    <property type="entry name" value="TUMOR SUPPRESSOR PROTEIN 101"/>
    <property type="match status" value="1"/>
</dbReference>
<dbReference type="InterPro" id="IPR037202">
    <property type="entry name" value="ESCRT_assembly_dom"/>
</dbReference>
<evidence type="ECO:0000313" key="12">
    <source>
        <dbReference type="Proteomes" id="UP000308267"/>
    </source>
</evidence>
<keyword evidence="12" id="KW-1185">Reference proteome</keyword>
<dbReference type="InterPro" id="IPR008883">
    <property type="entry name" value="UEV_N"/>
</dbReference>
<dbReference type="STRING" id="147828.A0A4V3SFP1"/>
<dbReference type="Gene3D" id="3.10.110.10">
    <property type="entry name" value="Ubiquitin Conjugating Enzyme"/>
    <property type="match status" value="1"/>
</dbReference>
<evidence type="ECO:0000313" key="11">
    <source>
        <dbReference type="EMBL" id="TGZ69164.1"/>
    </source>
</evidence>
<dbReference type="InterPro" id="IPR016135">
    <property type="entry name" value="UBQ-conjugating_enzyme/RWD"/>
</dbReference>
<reference evidence="11 12" key="1">
    <citation type="journal article" date="2019" name="BMC Genomics">
        <title>New insights from Opisthorchis felineus genome: update on genomics of the epidemiologically important liver flukes.</title>
        <authorList>
            <person name="Ershov N.I."/>
            <person name="Mordvinov V.A."/>
            <person name="Prokhortchouk E.B."/>
            <person name="Pakharukova M.Y."/>
            <person name="Gunbin K.V."/>
            <person name="Ustyantsev K."/>
            <person name="Genaev M.A."/>
            <person name="Blinov A.G."/>
            <person name="Mazur A."/>
            <person name="Boulygina E."/>
            <person name="Tsygankova S."/>
            <person name="Khrameeva E."/>
            <person name="Chekanov N."/>
            <person name="Fan G."/>
            <person name="Xiao A."/>
            <person name="Zhang H."/>
            <person name="Xu X."/>
            <person name="Yang H."/>
            <person name="Solovyev V."/>
            <person name="Lee S.M."/>
            <person name="Liu X."/>
            <person name="Afonnikov D.A."/>
            <person name="Skryabin K.G."/>
        </authorList>
    </citation>
    <scope>NUCLEOTIDE SEQUENCE [LARGE SCALE GENOMIC DNA]</scope>
    <source>
        <strain evidence="11">AK-0245</strain>
        <tissue evidence="11">Whole organism</tissue>
    </source>
</reference>
<evidence type="ECO:0000256" key="7">
    <source>
        <dbReference type="PROSITE-ProRule" id="PRU00644"/>
    </source>
</evidence>
<dbReference type="Gene3D" id="6.10.140.820">
    <property type="match status" value="1"/>
</dbReference>
<evidence type="ECO:0000256" key="5">
    <source>
        <dbReference type="ARBA" id="ARBA00022927"/>
    </source>
</evidence>
<dbReference type="GO" id="GO:0015031">
    <property type="term" value="P:protein transport"/>
    <property type="evidence" value="ECO:0007669"/>
    <property type="project" value="UniProtKB-UniRule"/>
</dbReference>
<evidence type="ECO:0000256" key="3">
    <source>
        <dbReference type="ARBA" id="ARBA00022448"/>
    </source>
</evidence>
<dbReference type="GO" id="GO:0043130">
    <property type="term" value="F:ubiquitin binding"/>
    <property type="evidence" value="ECO:0007669"/>
    <property type="project" value="TreeGrafter"/>
</dbReference>
<dbReference type="SUPFAM" id="SSF54495">
    <property type="entry name" value="UBC-like"/>
    <property type="match status" value="1"/>
</dbReference>
<comment type="similarity">
    <text evidence="2">Belongs to the ubiquitin-conjugating enzyme family. UEV subfamily.</text>
</comment>
<keyword evidence="5 7" id="KW-0653">Protein transport</keyword>
<keyword evidence="4" id="KW-0967">Endosome</keyword>
<organism evidence="11 12">
    <name type="scientific">Opisthorchis felineus</name>
    <dbReference type="NCBI Taxonomy" id="147828"/>
    <lineage>
        <taxon>Eukaryota</taxon>
        <taxon>Metazoa</taxon>
        <taxon>Spiralia</taxon>
        <taxon>Lophotrochozoa</taxon>
        <taxon>Platyhelminthes</taxon>
        <taxon>Trematoda</taxon>
        <taxon>Digenea</taxon>
        <taxon>Opisthorchiida</taxon>
        <taxon>Opisthorchiata</taxon>
        <taxon>Opisthorchiidae</taxon>
        <taxon>Opisthorchis</taxon>
    </lineage>
</organism>
<dbReference type="Pfam" id="PF05743">
    <property type="entry name" value="UEV"/>
    <property type="match status" value="1"/>
</dbReference>
<protein>
    <recommendedName>
        <fullName evidence="13">UEV domain-containing protein</fullName>
    </recommendedName>
</protein>
<name>A0A4V3SFP1_OPIFE</name>
<dbReference type="Pfam" id="PF09454">
    <property type="entry name" value="Vps23_core"/>
    <property type="match status" value="1"/>
</dbReference>
<evidence type="ECO:0000256" key="8">
    <source>
        <dbReference type="SAM" id="Coils"/>
    </source>
</evidence>
<gene>
    <name evidence="11" type="ORF">CRM22_003891</name>
</gene>
<evidence type="ECO:0000256" key="6">
    <source>
        <dbReference type="ARBA" id="ARBA00023054"/>
    </source>
</evidence>
<dbReference type="GO" id="GO:0000813">
    <property type="term" value="C:ESCRT I complex"/>
    <property type="evidence" value="ECO:0007669"/>
    <property type="project" value="TreeGrafter"/>
</dbReference>
<feature type="domain" description="SB" evidence="9">
    <location>
        <begin position="357"/>
        <end position="423"/>
    </location>
</feature>
<evidence type="ECO:0000259" key="10">
    <source>
        <dbReference type="PROSITE" id="PS51322"/>
    </source>
</evidence>
<comment type="subcellular location">
    <subcellularLocation>
        <location evidence="1">Endosome</location>
    </subcellularLocation>
</comment>
<feature type="domain" description="UEV" evidence="10">
    <location>
        <begin position="2"/>
        <end position="145"/>
    </location>
</feature>
<keyword evidence="3 7" id="KW-0813">Transport</keyword>
<dbReference type="Gene3D" id="6.10.250.370">
    <property type="match status" value="1"/>
</dbReference>
<dbReference type="SUPFAM" id="SSF140111">
    <property type="entry name" value="Endosomal sorting complex assembly domain"/>
    <property type="match status" value="1"/>
</dbReference>
<evidence type="ECO:0000256" key="4">
    <source>
        <dbReference type="ARBA" id="ARBA00022753"/>
    </source>
</evidence>
<dbReference type="InterPro" id="IPR017916">
    <property type="entry name" value="SB_dom"/>
</dbReference>
<sequence length="423" mass="47665">MTSNLEACRRFLSENSAKEALQREVESVIISYADLRLKKEEFTFNDGTSKALFCLNGTIPVLYKSSTYNIPVAIFLYDNHPHKAPIVYVRPTPTMQIKANNFVDTNGLVCLPYISEWKHPGSDLVGLLAVLQVTFGERPPVFSRLPAPSQPISAAPYPSSYPQVGFYPQPAPGRIEIGSGWQMPTSANMCTMPMPQMPNYNSPFPDSVGPTPNLPNPPHGNPYDPQKTEAFPAAPFRTPETLCYPTQTPAYHTTGSLTEDQLLPSIRSAVADKIRREQQELIYQYNDELKAIGQTQSELNDGRQKLRRMIEQMKEEQKKASENLEKLERENKELDELCANLDSAGEVDVDEAVFIEYPLYRQLVSSFAKEQAIEDAMYYLREALGKGVLDLDTYLERIRRLSKDQFELRSTVLLCRQEAGLPG</sequence>